<organism evidence="1 2">
    <name type="scientific">Caerostris extrusa</name>
    <name type="common">Bark spider</name>
    <name type="synonym">Caerostris bankana</name>
    <dbReference type="NCBI Taxonomy" id="172846"/>
    <lineage>
        <taxon>Eukaryota</taxon>
        <taxon>Metazoa</taxon>
        <taxon>Ecdysozoa</taxon>
        <taxon>Arthropoda</taxon>
        <taxon>Chelicerata</taxon>
        <taxon>Arachnida</taxon>
        <taxon>Araneae</taxon>
        <taxon>Araneomorphae</taxon>
        <taxon>Entelegynae</taxon>
        <taxon>Araneoidea</taxon>
        <taxon>Araneidae</taxon>
        <taxon>Caerostris</taxon>
    </lineage>
</organism>
<dbReference type="EMBL" id="BPLR01018656">
    <property type="protein sequence ID" value="GIZ01334.1"/>
    <property type="molecule type" value="Genomic_DNA"/>
</dbReference>
<dbReference type="AlphaFoldDB" id="A0AAV4Y492"/>
<accession>A0AAV4Y492</accession>
<name>A0AAV4Y492_CAEEX</name>
<evidence type="ECO:0000313" key="2">
    <source>
        <dbReference type="Proteomes" id="UP001054945"/>
    </source>
</evidence>
<reference evidence="1 2" key="1">
    <citation type="submission" date="2021-06" db="EMBL/GenBank/DDBJ databases">
        <title>Caerostris extrusa draft genome.</title>
        <authorList>
            <person name="Kono N."/>
            <person name="Arakawa K."/>
        </authorList>
    </citation>
    <scope>NUCLEOTIDE SEQUENCE [LARGE SCALE GENOMIC DNA]</scope>
</reference>
<evidence type="ECO:0000313" key="1">
    <source>
        <dbReference type="EMBL" id="GIZ01334.1"/>
    </source>
</evidence>
<comment type="caution">
    <text evidence="1">The sequence shown here is derived from an EMBL/GenBank/DDBJ whole genome shotgun (WGS) entry which is preliminary data.</text>
</comment>
<sequence>MPTPCKVSNGNSADNILVSSQDCGGGKVAYLASLMGLPASPKWNKWKTVFKEGQRLSGVEKGWALSPPLKFWDLLDVIVGLFRVEHLETRHV</sequence>
<proteinExistence type="predicted"/>
<gene>
    <name evidence="1" type="ORF">CEXT_726981</name>
</gene>
<keyword evidence="2" id="KW-1185">Reference proteome</keyword>
<dbReference type="Proteomes" id="UP001054945">
    <property type="component" value="Unassembled WGS sequence"/>
</dbReference>
<protein>
    <submittedName>
        <fullName evidence="1">Uncharacterized protein</fullName>
    </submittedName>
</protein>